<dbReference type="Proteomes" id="UP000319004">
    <property type="component" value="Chromosome"/>
</dbReference>
<organism evidence="5 6">
    <name type="scientific">Stieleria neptunia</name>
    <dbReference type="NCBI Taxonomy" id="2527979"/>
    <lineage>
        <taxon>Bacteria</taxon>
        <taxon>Pseudomonadati</taxon>
        <taxon>Planctomycetota</taxon>
        <taxon>Planctomycetia</taxon>
        <taxon>Pirellulales</taxon>
        <taxon>Pirellulaceae</taxon>
        <taxon>Stieleria</taxon>
    </lineage>
</organism>
<accession>A0A518HIM7</accession>
<evidence type="ECO:0000256" key="3">
    <source>
        <dbReference type="ARBA" id="ARBA00023125"/>
    </source>
</evidence>
<dbReference type="RefSeq" id="WP_145384533.1">
    <property type="nucleotide sequence ID" value="NZ_CP037423.1"/>
</dbReference>
<dbReference type="InterPro" id="IPR005650">
    <property type="entry name" value="BlaI_family"/>
</dbReference>
<dbReference type="KEGG" id="snep:Enr13x_05420"/>
<keyword evidence="3" id="KW-0238">DNA-binding</keyword>
<evidence type="ECO:0000256" key="4">
    <source>
        <dbReference type="ARBA" id="ARBA00023163"/>
    </source>
</evidence>
<dbReference type="PIRSF" id="PIRSF019455">
    <property type="entry name" value="CopR_AtkY"/>
    <property type="match status" value="1"/>
</dbReference>
<protein>
    <submittedName>
        <fullName evidence="5">Methicillin resistance regulatory protein MecI</fullName>
    </submittedName>
</protein>
<dbReference type="AlphaFoldDB" id="A0A518HIM7"/>
<evidence type="ECO:0000313" key="6">
    <source>
        <dbReference type="Proteomes" id="UP000319004"/>
    </source>
</evidence>
<dbReference type="GO" id="GO:0003677">
    <property type="term" value="F:DNA binding"/>
    <property type="evidence" value="ECO:0007669"/>
    <property type="project" value="UniProtKB-KW"/>
</dbReference>
<keyword evidence="2" id="KW-0805">Transcription regulation</keyword>
<dbReference type="OrthoDB" id="280196at2"/>
<dbReference type="Gene3D" id="1.10.4040.10">
    <property type="entry name" value="Penicillinase repressor domain"/>
    <property type="match status" value="1"/>
</dbReference>
<dbReference type="InterPro" id="IPR036388">
    <property type="entry name" value="WH-like_DNA-bd_sf"/>
</dbReference>
<proteinExistence type="inferred from homology"/>
<comment type="similarity">
    <text evidence="1">Belongs to the BlaI transcriptional regulatory family.</text>
</comment>
<dbReference type="Gene3D" id="1.10.10.10">
    <property type="entry name" value="Winged helix-like DNA-binding domain superfamily/Winged helix DNA-binding domain"/>
    <property type="match status" value="1"/>
</dbReference>
<reference evidence="5 6" key="1">
    <citation type="submission" date="2019-03" db="EMBL/GenBank/DDBJ databases">
        <title>Deep-cultivation of Planctomycetes and their phenomic and genomic characterization uncovers novel biology.</title>
        <authorList>
            <person name="Wiegand S."/>
            <person name="Jogler M."/>
            <person name="Boedeker C."/>
            <person name="Pinto D."/>
            <person name="Vollmers J."/>
            <person name="Rivas-Marin E."/>
            <person name="Kohn T."/>
            <person name="Peeters S.H."/>
            <person name="Heuer A."/>
            <person name="Rast P."/>
            <person name="Oberbeckmann S."/>
            <person name="Bunk B."/>
            <person name="Jeske O."/>
            <person name="Meyerdierks A."/>
            <person name="Storesund J.E."/>
            <person name="Kallscheuer N."/>
            <person name="Luecker S."/>
            <person name="Lage O.M."/>
            <person name="Pohl T."/>
            <person name="Merkel B.J."/>
            <person name="Hornburger P."/>
            <person name="Mueller R.-W."/>
            <person name="Bruemmer F."/>
            <person name="Labrenz M."/>
            <person name="Spormann A.M."/>
            <person name="Op den Camp H."/>
            <person name="Overmann J."/>
            <person name="Amann R."/>
            <person name="Jetten M.S.M."/>
            <person name="Mascher T."/>
            <person name="Medema M.H."/>
            <person name="Devos D.P."/>
            <person name="Kaster A.-K."/>
            <person name="Ovreas L."/>
            <person name="Rohde M."/>
            <person name="Galperin M.Y."/>
            <person name="Jogler C."/>
        </authorList>
    </citation>
    <scope>NUCLEOTIDE SEQUENCE [LARGE SCALE GENOMIC DNA]</scope>
    <source>
        <strain evidence="5 6">Enr13</strain>
    </source>
</reference>
<dbReference type="EMBL" id="CP037423">
    <property type="protein sequence ID" value="QDV40706.1"/>
    <property type="molecule type" value="Genomic_DNA"/>
</dbReference>
<dbReference type="SUPFAM" id="SSF46785">
    <property type="entry name" value="Winged helix' DNA-binding domain"/>
    <property type="match status" value="1"/>
</dbReference>
<dbReference type="GO" id="GO:0045892">
    <property type="term" value="P:negative regulation of DNA-templated transcription"/>
    <property type="evidence" value="ECO:0007669"/>
    <property type="project" value="InterPro"/>
</dbReference>
<evidence type="ECO:0000256" key="1">
    <source>
        <dbReference type="ARBA" id="ARBA00011046"/>
    </source>
</evidence>
<keyword evidence="6" id="KW-1185">Reference proteome</keyword>
<evidence type="ECO:0000313" key="5">
    <source>
        <dbReference type="EMBL" id="QDV40706.1"/>
    </source>
</evidence>
<dbReference type="InterPro" id="IPR036390">
    <property type="entry name" value="WH_DNA-bd_sf"/>
</dbReference>
<keyword evidence="4" id="KW-0804">Transcription</keyword>
<name>A0A518HIM7_9BACT</name>
<sequence>MPRRVSKHPTELELEILQVLWDSGPLSGQAVRDALEPTRSLTYQSVMTILGIMEEKKFVVRKKSGGRFEYRAKVTKSTTAKRMMRDLVDRLFDGSAATAMINLLETADLSDHELAELRAEVNRSQNKDNR</sequence>
<gene>
    <name evidence="5" type="primary">mecI_1</name>
    <name evidence="5" type="ORF">Enr13x_05420</name>
</gene>
<evidence type="ECO:0000256" key="2">
    <source>
        <dbReference type="ARBA" id="ARBA00023015"/>
    </source>
</evidence>
<dbReference type="Pfam" id="PF03965">
    <property type="entry name" value="Penicillinase_R"/>
    <property type="match status" value="1"/>
</dbReference>